<dbReference type="SUPFAM" id="SSF51984">
    <property type="entry name" value="MurCD N-terminal domain"/>
    <property type="match status" value="1"/>
</dbReference>
<dbReference type="InterPro" id="IPR036615">
    <property type="entry name" value="Mur_ligase_C_dom_sf"/>
</dbReference>
<dbReference type="GO" id="GO:0005737">
    <property type="term" value="C:cytoplasm"/>
    <property type="evidence" value="ECO:0007669"/>
    <property type="project" value="UniProtKB-SubCell"/>
</dbReference>
<keyword evidence="4" id="KW-0436">Ligase</keyword>
<dbReference type="Pfam" id="PF02875">
    <property type="entry name" value="Mur_ligase_C"/>
    <property type="match status" value="1"/>
</dbReference>
<evidence type="ECO:0000256" key="1">
    <source>
        <dbReference type="ARBA" id="ARBA00004496"/>
    </source>
</evidence>
<dbReference type="PANTHER" id="PTHR43692">
    <property type="entry name" value="UDP-N-ACETYLMURAMOYLALANINE--D-GLUTAMATE LIGASE"/>
    <property type="match status" value="1"/>
</dbReference>
<dbReference type="NCBIfam" id="TIGR01087">
    <property type="entry name" value="murD"/>
    <property type="match status" value="1"/>
</dbReference>
<evidence type="ECO:0000259" key="8">
    <source>
        <dbReference type="Pfam" id="PF08245"/>
    </source>
</evidence>
<dbReference type="SUPFAM" id="SSF53244">
    <property type="entry name" value="MurD-like peptide ligases, peptide-binding domain"/>
    <property type="match status" value="1"/>
</dbReference>
<reference evidence="9" key="1">
    <citation type="journal article" date="2015" name="Nature">
        <title>Complex archaea that bridge the gap between prokaryotes and eukaryotes.</title>
        <authorList>
            <person name="Spang A."/>
            <person name="Saw J.H."/>
            <person name="Jorgensen S.L."/>
            <person name="Zaremba-Niedzwiedzka K."/>
            <person name="Martijn J."/>
            <person name="Lind A.E."/>
            <person name="van Eijk R."/>
            <person name="Schleper C."/>
            <person name="Guy L."/>
            <person name="Ettema T.J."/>
        </authorList>
    </citation>
    <scope>NUCLEOTIDE SEQUENCE</scope>
</reference>
<proteinExistence type="inferred from homology"/>
<keyword evidence="5" id="KW-0547">Nucleotide-binding</keyword>
<dbReference type="HAMAP" id="MF_00639">
    <property type="entry name" value="MurD"/>
    <property type="match status" value="1"/>
</dbReference>
<evidence type="ECO:0000256" key="3">
    <source>
        <dbReference type="ARBA" id="ARBA00022490"/>
    </source>
</evidence>
<name>A0A0F9S8D8_9ZZZZ</name>
<dbReference type="GO" id="GO:0005524">
    <property type="term" value="F:ATP binding"/>
    <property type="evidence" value="ECO:0007669"/>
    <property type="project" value="UniProtKB-KW"/>
</dbReference>
<keyword evidence="3" id="KW-0963">Cytoplasm</keyword>
<dbReference type="Gene3D" id="3.40.1190.10">
    <property type="entry name" value="Mur-like, catalytic domain"/>
    <property type="match status" value="1"/>
</dbReference>
<feature type="domain" description="Mur ligase central" evidence="8">
    <location>
        <begin position="118"/>
        <end position="290"/>
    </location>
</feature>
<evidence type="ECO:0000313" key="9">
    <source>
        <dbReference type="EMBL" id="KKN58537.1"/>
    </source>
</evidence>
<dbReference type="UniPathway" id="UPA00219"/>
<protein>
    <submittedName>
        <fullName evidence="9">Uncharacterized protein</fullName>
    </submittedName>
</protein>
<dbReference type="GO" id="GO:0051301">
    <property type="term" value="P:cell division"/>
    <property type="evidence" value="ECO:0007669"/>
    <property type="project" value="InterPro"/>
</dbReference>
<dbReference type="GO" id="GO:0009252">
    <property type="term" value="P:peptidoglycan biosynthetic process"/>
    <property type="evidence" value="ECO:0007669"/>
    <property type="project" value="UniProtKB-UniPathway"/>
</dbReference>
<dbReference type="PANTHER" id="PTHR43692:SF1">
    <property type="entry name" value="UDP-N-ACETYLMURAMOYLALANINE--D-GLUTAMATE LIGASE"/>
    <property type="match status" value="1"/>
</dbReference>
<evidence type="ECO:0000256" key="6">
    <source>
        <dbReference type="ARBA" id="ARBA00022840"/>
    </source>
</evidence>
<evidence type="ECO:0000256" key="5">
    <source>
        <dbReference type="ARBA" id="ARBA00022741"/>
    </source>
</evidence>
<dbReference type="InterPro" id="IPR013221">
    <property type="entry name" value="Mur_ligase_cen"/>
</dbReference>
<dbReference type="GO" id="GO:0008764">
    <property type="term" value="F:UDP-N-acetylmuramoylalanine-D-glutamate ligase activity"/>
    <property type="evidence" value="ECO:0007669"/>
    <property type="project" value="UniProtKB-EC"/>
</dbReference>
<dbReference type="Gene3D" id="3.40.50.720">
    <property type="entry name" value="NAD(P)-binding Rossmann-like Domain"/>
    <property type="match status" value="1"/>
</dbReference>
<dbReference type="InterPro" id="IPR005762">
    <property type="entry name" value="MurD"/>
</dbReference>
<dbReference type="EMBL" id="LAZR01000758">
    <property type="protein sequence ID" value="KKN58537.1"/>
    <property type="molecule type" value="Genomic_DNA"/>
</dbReference>
<dbReference type="Pfam" id="PF08245">
    <property type="entry name" value="Mur_ligase_M"/>
    <property type="match status" value="1"/>
</dbReference>
<dbReference type="GO" id="GO:0008360">
    <property type="term" value="P:regulation of cell shape"/>
    <property type="evidence" value="ECO:0007669"/>
    <property type="project" value="InterPro"/>
</dbReference>
<comment type="subcellular location">
    <subcellularLocation>
        <location evidence="1">Cytoplasm</location>
    </subcellularLocation>
</comment>
<comment type="pathway">
    <text evidence="2">Cell wall biogenesis; peptidoglycan biosynthesis.</text>
</comment>
<comment type="caution">
    <text evidence="9">The sequence shown here is derived from an EMBL/GenBank/DDBJ whole genome shotgun (WGS) entry which is preliminary data.</text>
</comment>
<gene>
    <name evidence="9" type="ORF">LCGC14_0551180</name>
</gene>
<sequence>MSFMANQATHIPSYLIIGLGQTGLSCVQFLVKQGYTVAVMDTRDQPPGLTTLQTEYPEVILHVGGLDSDWLQQADVIVISPGVDPRLPEIAAAKKLGVELVGDIELFARYANAPIVAITGSNGKSTVTTLLAEMVEQSGQTMRVGGNLGTPALDLICEPAPDFYILELSSFQLETVTSLNAFASTVLNVSPDHLDRYDSIEDYQIAKARIYDGDGVMVINRDDVIVNKLTRTGRNQIGFSLKASQGVDFGVIEQSGQQWLAEGHQALIAVDDLKIVGKHNVSNALAALALGSAMGLSLPAMLVALQQYSGLPHRCRLVAKHNDIRWLNDSKATNIGASIAAIEGLDASGKIILIAGGEGKDQDFSALTDTLQKHVYAVILMGRDASLIAAIVPTNIDTYNAKTIQDAVTQAHAIARPGDNVLLSPACASFDMFSGYVERGYAFETAVKAIANE</sequence>
<evidence type="ECO:0000256" key="2">
    <source>
        <dbReference type="ARBA" id="ARBA00004752"/>
    </source>
</evidence>
<dbReference type="Pfam" id="PF21799">
    <property type="entry name" value="MurD-like_N"/>
    <property type="match status" value="1"/>
</dbReference>
<evidence type="ECO:0000256" key="4">
    <source>
        <dbReference type="ARBA" id="ARBA00022598"/>
    </source>
</evidence>
<accession>A0A0F9S8D8</accession>
<evidence type="ECO:0000259" key="7">
    <source>
        <dbReference type="Pfam" id="PF02875"/>
    </source>
</evidence>
<dbReference type="InterPro" id="IPR036565">
    <property type="entry name" value="Mur-like_cat_sf"/>
</dbReference>
<dbReference type="AlphaFoldDB" id="A0A0F9S8D8"/>
<dbReference type="Gene3D" id="3.90.190.20">
    <property type="entry name" value="Mur ligase, C-terminal domain"/>
    <property type="match status" value="1"/>
</dbReference>
<keyword evidence="6" id="KW-0067">ATP-binding</keyword>
<feature type="domain" description="Mur ligase C-terminal" evidence="7">
    <location>
        <begin position="313"/>
        <end position="427"/>
    </location>
</feature>
<dbReference type="SUPFAM" id="SSF53623">
    <property type="entry name" value="MurD-like peptide ligases, catalytic domain"/>
    <property type="match status" value="1"/>
</dbReference>
<organism evidence="9">
    <name type="scientific">marine sediment metagenome</name>
    <dbReference type="NCBI Taxonomy" id="412755"/>
    <lineage>
        <taxon>unclassified sequences</taxon>
        <taxon>metagenomes</taxon>
        <taxon>ecological metagenomes</taxon>
    </lineage>
</organism>
<dbReference type="InterPro" id="IPR004101">
    <property type="entry name" value="Mur_ligase_C"/>
</dbReference>